<sequence length="116" mass="14011">MKPIDRFYEEKEEPIKGCLLALKSIIKDYHPDIEPRWYYRLPCFMYKNQIFCYLWVDKKTQFPYIAIGKGIKLKHPDLIQGKRTFTKLLLIDPKQDIPIEKIYQIFDMAMELYGDN</sequence>
<name>A0ABM9PSA6_9FLAO</name>
<evidence type="ECO:0000313" key="2">
    <source>
        <dbReference type="Proteomes" id="UP001497602"/>
    </source>
</evidence>
<keyword evidence="2" id="KW-1185">Reference proteome</keyword>
<accession>A0ABM9PSA6</accession>
<evidence type="ECO:0000313" key="1">
    <source>
        <dbReference type="EMBL" id="CAL2108712.1"/>
    </source>
</evidence>
<dbReference type="Gene3D" id="3.90.1150.200">
    <property type="match status" value="1"/>
</dbReference>
<dbReference type="RefSeq" id="WP_348740309.1">
    <property type="nucleotide sequence ID" value="NZ_CAXJRC010000046.1"/>
</dbReference>
<reference evidence="1 2" key="1">
    <citation type="submission" date="2024-05" db="EMBL/GenBank/DDBJ databases">
        <authorList>
            <person name="Duchaud E."/>
        </authorList>
    </citation>
    <scope>NUCLEOTIDE SEQUENCE [LARGE SCALE GENOMIC DNA]</scope>
    <source>
        <strain evidence="1">Ena-SAMPLE-TAB-13-05-2024-13:56:06:370-140305</strain>
    </source>
</reference>
<protein>
    <recommendedName>
        <fullName evidence="3">YdhG-like domain-containing protein</fullName>
    </recommendedName>
</protein>
<dbReference type="EMBL" id="CAXJRC010000046">
    <property type="protein sequence ID" value="CAL2108712.1"/>
    <property type="molecule type" value="Genomic_DNA"/>
</dbReference>
<proteinExistence type="predicted"/>
<comment type="caution">
    <text evidence="1">The sequence shown here is derived from an EMBL/GenBank/DDBJ whole genome shotgun (WGS) entry which is preliminary data.</text>
</comment>
<dbReference type="SUPFAM" id="SSF159888">
    <property type="entry name" value="YdhG-like"/>
    <property type="match status" value="1"/>
</dbReference>
<evidence type="ECO:0008006" key="3">
    <source>
        <dbReference type="Google" id="ProtNLM"/>
    </source>
</evidence>
<dbReference type="Proteomes" id="UP001497602">
    <property type="component" value="Unassembled WGS sequence"/>
</dbReference>
<organism evidence="1 2">
    <name type="scientific">Tenacibaculum vairaonense</name>
    <dbReference type="NCBI Taxonomy" id="3137860"/>
    <lineage>
        <taxon>Bacteria</taxon>
        <taxon>Pseudomonadati</taxon>
        <taxon>Bacteroidota</taxon>
        <taxon>Flavobacteriia</taxon>
        <taxon>Flavobacteriales</taxon>
        <taxon>Flavobacteriaceae</taxon>
        <taxon>Tenacibaculum</taxon>
    </lineage>
</organism>
<gene>
    <name evidence="1" type="ORF">T190115A13A_90058</name>
</gene>